<proteinExistence type="predicted"/>
<evidence type="ECO:0000313" key="2">
    <source>
        <dbReference type="Proteomes" id="UP000005239"/>
    </source>
</evidence>
<accession>A0A2A6B713</accession>
<reference evidence="1" key="2">
    <citation type="submission" date="2022-06" db="UniProtKB">
        <authorList>
            <consortium name="EnsemblMetazoa"/>
        </authorList>
    </citation>
    <scope>IDENTIFICATION</scope>
    <source>
        <strain evidence="1">PS312</strain>
    </source>
</reference>
<keyword evidence="2" id="KW-1185">Reference proteome</keyword>
<protein>
    <submittedName>
        <fullName evidence="1">Uncharacterized protein</fullName>
    </submittedName>
</protein>
<organism evidence="1 2">
    <name type="scientific">Pristionchus pacificus</name>
    <name type="common">Parasitic nematode worm</name>
    <dbReference type="NCBI Taxonomy" id="54126"/>
    <lineage>
        <taxon>Eukaryota</taxon>
        <taxon>Metazoa</taxon>
        <taxon>Ecdysozoa</taxon>
        <taxon>Nematoda</taxon>
        <taxon>Chromadorea</taxon>
        <taxon>Rhabditida</taxon>
        <taxon>Rhabditina</taxon>
        <taxon>Diplogasteromorpha</taxon>
        <taxon>Diplogasteroidea</taxon>
        <taxon>Neodiplogasteridae</taxon>
        <taxon>Pristionchus</taxon>
    </lineage>
</organism>
<sequence length="335" mass="38472">MSFFDPNDQAYYHTGCCDTHVTKAAWYVAITSAVSLVFRTSIVIAFNGKDWNLYASVFTCADLICILLLIAGVYSEIRHLLLPYLIVQIFGAGKIMYVTGLQLSGEREMNYSDGNTPTKGIRMAIFIMRILWIVLIVYFFKIILNFYLFLKRRESAERKFGPAGVPPILPYRPQYPDDEYPPQPVHYQAQLPAAQYQEYPPQDHLARYQEYPPQDHLQQQRYQEYPPQDHLARSSRYREYPPQDHLVRYQEYPPQDHLVVSNEPPPPYPKRHSYVSIEGDQTMVHQGQYQHQNQAMCQQHPYQPVSKPKYQPSGCGMLVAAMGGTSGLGGFGGGF</sequence>
<gene>
    <name evidence="1" type="primary">WBGene00093849</name>
</gene>
<reference evidence="2" key="1">
    <citation type="journal article" date="2008" name="Nat. Genet.">
        <title>The Pristionchus pacificus genome provides a unique perspective on nematode lifestyle and parasitism.</title>
        <authorList>
            <person name="Dieterich C."/>
            <person name="Clifton S.W."/>
            <person name="Schuster L.N."/>
            <person name="Chinwalla A."/>
            <person name="Delehaunty K."/>
            <person name="Dinkelacker I."/>
            <person name="Fulton L."/>
            <person name="Fulton R."/>
            <person name="Godfrey J."/>
            <person name="Minx P."/>
            <person name="Mitreva M."/>
            <person name="Roeseler W."/>
            <person name="Tian H."/>
            <person name="Witte H."/>
            <person name="Yang S.P."/>
            <person name="Wilson R.K."/>
            <person name="Sommer R.J."/>
        </authorList>
    </citation>
    <scope>NUCLEOTIDE SEQUENCE [LARGE SCALE GENOMIC DNA]</scope>
    <source>
        <strain evidence="2">PS312</strain>
    </source>
</reference>
<evidence type="ECO:0000313" key="1">
    <source>
        <dbReference type="EnsemblMetazoa" id="PPA04295.1"/>
    </source>
</evidence>
<accession>A0A8R1YAB9</accession>
<dbReference type="AlphaFoldDB" id="A0A2A6B713"/>
<dbReference type="Proteomes" id="UP000005239">
    <property type="component" value="Unassembled WGS sequence"/>
</dbReference>
<dbReference type="EnsemblMetazoa" id="PPA04295.1">
    <property type="protein sequence ID" value="PPA04295.1"/>
    <property type="gene ID" value="WBGene00093849"/>
</dbReference>
<name>A0A2A6B713_PRIPA</name>